<organism evidence="2 3">
    <name type="scientific">Novosphingobium pentaromativorans</name>
    <dbReference type="NCBI Taxonomy" id="205844"/>
    <lineage>
        <taxon>Bacteria</taxon>
        <taxon>Pseudomonadati</taxon>
        <taxon>Pseudomonadota</taxon>
        <taxon>Alphaproteobacteria</taxon>
        <taxon>Sphingomonadales</taxon>
        <taxon>Sphingomonadaceae</taxon>
        <taxon>Novosphingobium</taxon>
    </lineage>
</organism>
<proteinExistence type="predicted"/>
<reference evidence="2 3" key="1">
    <citation type="submission" date="2017-08" db="EMBL/GenBank/DDBJ databases">
        <title>Infants hospitalized years apart are colonized by the same room-sourced microbial strains.</title>
        <authorList>
            <person name="Brooks B."/>
            <person name="Olm M.R."/>
            <person name="Firek B.A."/>
            <person name="Baker R."/>
            <person name="Thomas B.C."/>
            <person name="Morowitz M.J."/>
            <person name="Banfield J.F."/>
        </authorList>
    </citation>
    <scope>NUCLEOTIDE SEQUENCE [LARGE SCALE GENOMIC DNA]</scope>
    <source>
        <strain evidence="2">S2_005_002_R2_33</strain>
    </source>
</reference>
<evidence type="ECO:0000313" key="2">
    <source>
        <dbReference type="EMBL" id="PZQ55757.1"/>
    </source>
</evidence>
<keyword evidence="1" id="KW-0175">Coiled coil</keyword>
<evidence type="ECO:0000313" key="3">
    <source>
        <dbReference type="Proteomes" id="UP000249082"/>
    </source>
</evidence>
<sequence length="176" mass="19341">MIEIDTDKLRALDEAATPGPWERDSEYDGDGLATSGGGCSTGWHNFFIGADVDGKWRTLLDTVNSDHKLIEDDRDENGGHSWDAIGEANTALIAYLRNSVPAILAMAEARKAWAEAVATIMARCEALEDEAADELVKAESEHAQGYWRGQKRTAKSIRRELHDLTRALRSGEREGA</sequence>
<dbReference type="Proteomes" id="UP000249082">
    <property type="component" value="Unassembled WGS sequence"/>
</dbReference>
<name>A0A2W5QDV0_9SPHN</name>
<dbReference type="AlphaFoldDB" id="A0A2W5QDV0"/>
<comment type="caution">
    <text evidence="2">The sequence shown here is derived from an EMBL/GenBank/DDBJ whole genome shotgun (WGS) entry which is preliminary data.</text>
</comment>
<accession>A0A2W5QDV0</accession>
<dbReference type="EMBL" id="QFPX01000005">
    <property type="protein sequence ID" value="PZQ55757.1"/>
    <property type="molecule type" value="Genomic_DNA"/>
</dbReference>
<evidence type="ECO:0000256" key="1">
    <source>
        <dbReference type="SAM" id="Coils"/>
    </source>
</evidence>
<feature type="coiled-coil region" evidence="1">
    <location>
        <begin position="121"/>
        <end position="174"/>
    </location>
</feature>
<protein>
    <submittedName>
        <fullName evidence="2">Uncharacterized protein</fullName>
    </submittedName>
</protein>
<gene>
    <name evidence="2" type="ORF">DI555_06945</name>
</gene>